<evidence type="ECO:0000256" key="2">
    <source>
        <dbReference type="ARBA" id="ARBA00023136"/>
    </source>
</evidence>
<dbReference type="PIRSF" id="PIRSF005690">
    <property type="entry name" value="GerBA"/>
    <property type="match status" value="1"/>
</dbReference>
<keyword evidence="5" id="KW-1185">Reference proteome</keyword>
<feature type="transmembrane region" description="Helical" evidence="3">
    <location>
        <begin position="394"/>
        <end position="413"/>
    </location>
</feature>
<feature type="transmembrane region" description="Helical" evidence="3">
    <location>
        <begin position="419"/>
        <end position="448"/>
    </location>
</feature>
<dbReference type="PANTHER" id="PTHR22550">
    <property type="entry name" value="SPORE GERMINATION PROTEIN"/>
    <property type="match status" value="1"/>
</dbReference>
<dbReference type="InterPro" id="IPR050768">
    <property type="entry name" value="UPF0353/GerABKA_families"/>
</dbReference>
<accession>A0A4P6EXZ1</accession>
<dbReference type="AlphaFoldDB" id="A0A4P6EXZ1"/>
<dbReference type="GO" id="GO:0009847">
    <property type="term" value="P:spore germination"/>
    <property type="evidence" value="ECO:0007669"/>
    <property type="project" value="InterPro"/>
</dbReference>
<reference evidence="4 5" key="1">
    <citation type="submission" date="2019-01" db="EMBL/GenBank/DDBJ databases">
        <title>Genome sequencing of strain FW100M-2.</title>
        <authorList>
            <person name="Heo J."/>
            <person name="Kim S.-J."/>
            <person name="Kim J.-S."/>
            <person name="Hong S.-B."/>
            <person name="Kwon S.-W."/>
        </authorList>
    </citation>
    <scope>NUCLEOTIDE SEQUENCE [LARGE SCALE GENOMIC DNA]</scope>
    <source>
        <strain evidence="4 5">FW100M-2</strain>
    </source>
</reference>
<dbReference type="Pfam" id="PF03323">
    <property type="entry name" value="GerA"/>
    <property type="match status" value="1"/>
</dbReference>
<name>A0A4P6EXZ1_9BACL</name>
<dbReference type="EMBL" id="CP035492">
    <property type="protein sequence ID" value="QAY66629.1"/>
    <property type="molecule type" value="Genomic_DNA"/>
</dbReference>
<organism evidence="4 5">
    <name type="scientific">Paenibacillus protaetiae</name>
    <dbReference type="NCBI Taxonomy" id="2509456"/>
    <lineage>
        <taxon>Bacteria</taxon>
        <taxon>Bacillati</taxon>
        <taxon>Bacillota</taxon>
        <taxon>Bacilli</taxon>
        <taxon>Bacillales</taxon>
        <taxon>Paenibacillaceae</taxon>
        <taxon>Paenibacillus</taxon>
    </lineage>
</organism>
<keyword evidence="3" id="KW-0812">Transmembrane</keyword>
<proteinExistence type="inferred from homology"/>
<evidence type="ECO:0000313" key="5">
    <source>
        <dbReference type="Proteomes" id="UP000293568"/>
    </source>
</evidence>
<protein>
    <submittedName>
        <fullName evidence="4">Spore germination protein</fullName>
    </submittedName>
</protein>
<dbReference type="GO" id="GO:0016020">
    <property type="term" value="C:membrane"/>
    <property type="evidence" value="ECO:0007669"/>
    <property type="project" value="InterPro"/>
</dbReference>
<dbReference type="RefSeq" id="WP_129440396.1">
    <property type="nucleotide sequence ID" value="NZ_CP035492.1"/>
</dbReference>
<gene>
    <name evidence="4" type="ORF">ET464_09650</name>
</gene>
<evidence type="ECO:0000256" key="1">
    <source>
        <dbReference type="ARBA" id="ARBA00005278"/>
    </source>
</evidence>
<dbReference type="Proteomes" id="UP000293568">
    <property type="component" value="Chromosome"/>
</dbReference>
<keyword evidence="3" id="KW-1133">Transmembrane helix</keyword>
<evidence type="ECO:0000256" key="3">
    <source>
        <dbReference type="SAM" id="Phobius"/>
    </source>
</evidence>
<evidence type="ECO:0000313" key="4">
    <source>
        <dbReference type="EMBL" id="QAY66629.1"/>
    </source>
</evidence>
<dbReference type="InterPro" id="IPR004995">
    <property type="entry name" value="Spore_Ger"/>
</dbReference>
<dbReference type="PANTHER" id="PTHR22550:SF5">
    <property type="entry name" value="LEUCINE ZIPPER PROTEIN 4"/>
    <property type="match status" value="1"/>
</dbReference>
<comment type="similarity">
    <text evidence="1">Belongs to the GerABKA family.</text>
</comment>
<dbReference type="KEGG" id="pprt:ET464_09650"/>
<keyword evidence="2 3" id="KW-0472">Membrane</keyword>
<sequence>MGGPMFYPRGAARVKSIKTMLSESDDIIIQSMMAGDAKPMTYELIFCMGMVDPRSVQDFLLPQMEKLAEWWSKRSRKELAPSHKVEERFESKLITQIDPTSYEEEKQMFASIFSGNVLIVLEEDLLFMFDAADQPSRQPEESTMELSLRGPRDGFVEKISINLALIRGRLKSTDLHCEFRTIGYESMTRVALLYLSGKADPGLIQLAKNRLDRLNINALQNSSELEELLSDRKNSLFPLMDYTGRPDYTVQSLLNGRIAIVVDGSPSVIMAPTSLFRVIKSPEDAHLPFYYVSLERFLRLIGVGVSMCLPGFWVSLSAYNTDQLPFTLLSTVALSRQGLPLSASAEMFMMLFMFELFREAGVRLPRAVGQTVTVVGGLIVGDAAIRAGLTSPTMLVVAAITAVSSFTLVNQTINGSVSIVRLLILLLSSVLGLFGFFVGSLATLVYLCSLKSFGYSYMSPLAPFSFKKLVPGLLQNPWYKRLRRR</sequence>
<dbReference type="OrthoDB" id="1726708at2"/>